<organism evidence="1 2">
    <name type="scientific">Cupriavidus metallidurans</name>
    <dbReference type="NCBI Taxonomy" id="119219"/>
    <lineage>
        <taxon>Bacteria</taxon>
        <taxon>Pseudomonadati</taxon>
        <taxon>Pseudomonadota</taxon>
        <taxon>Betaproteobacteria</taxon>
        <taxon>Burkholderiales</taxon>
        <taxon>Burkholderiaceae</taxon>
        <taxon>Cupriavidus</taxon>
    </lineage>
</organism>
<proteinExistence type="predicted"/>
<reference evidence="1 2" key="1">
    <citation type="submission" date="2019-03" db="EMBL/GenBank/DDBJ databases">
        <title>Comparative insights into the high quality Complete genome sequence of highly metal resistant Cupriavidus metallidurans strain BS1 isolated from a gold-copper mine.</title>
        <authorList>
            <person name="Mazhar H.S."/>
            <person name="Rensing C."/>
        </authorList>
    </citation>
    <scope>NUCLEOTIDE SEQUENCE [LARGE SCALE GENOMIC DNA]</scope>
    <source>
        <strain evidence="1 2">BS1</strain>
        <plasmid evidence="1 2">p1</plasmid>
    </source>
</reference>
<keyword evidence="1" id="KW-0614">Plasmid</keyword>
<geneLocation type="plasmid" evidence="1">
    <name>p1</name>
</geneLocation>
<dbReference type="RefSeq" id="WP_133258078.1">
    <property type="nucleotide sequence ID" value="NZ_CP037902.1"/>
</dbReference>
<dbReference type="Proteomes" id="UP000253772">
    <property type="component" value="Plasmid p1"/>
</dbReference>
<gene>
    <name evidence="1" type="ORF">DDF84_031785</name>
</gene>
<dbReference type="AlphaFoldDB" id="A0A482J4H0"/>
<evidence type="ECO:0000313" key="2">
    <source>
        <dbReference type="Proteomes" id="UP000253772"/>
    </source>
</evidence>
<dbReference type="EMBL" id="CP037902">
    <property type="protein sequence ID" value="QBP14319.1"/>
    <property type="molecule type" value="Genomic_DNA"/>
</dbReference>
<sequence>MIQSQQADSAKSDRYTMYKTRLDDQNQKIADVAIARQTVEQDAGLTKVESALLLSHPRLQLTQQSPKDEIFL</sequence>
<protein>
    <submittedName>
        <fullName evidence="1">Uncharacterized protein</fullName>
    </submittedName>
</protein>
<dbReference type="OrthoDB" id="256590at2"/>
<name>A0A482J4H0_9BURK</name>
<accession>A0A482J4H0</accession>
<evidence type="ECO:0000313" key="1">
    <source>
        <dbReference type="EMBL" id="QBP14319.1"/>
    </source>
</evidence>